<accession>A0AA88E0X6</accession>
<reference evidence="2" key="1">
    <citation type="submission" date="2023-07" db="EMBL/GenBank/DDBJ databases">
        <title>draft genome sequence of fig (Ficus carica).</title>
        <authorList>
            <person name="Takahashi T."/>
            <person name="Nishimura K."/>
        </authorList>
    </citation>
    <scope>NUCLEOTIDE SEQUENCE</scope>
</reference>
<comment type="caution">
    <text evidence="2">The sequence shown here is derived from an EMBL/GenBank/DDBJ whole genome shotgun (WGS) entry which is preliminary data.</text>
</comment>
<name>A0AA88E0X6_FICCA</name>
<evidence type="ECO:0000313" key="3">
    <source>
        <dbReference type="Proteomes" id="UP001187192"/>
    </source>
</evidence>
<evidence type="ECO:0000256" key="1">
    <source>
        <dbReference type="SAM" id="MobiDB-lite"/>
    </source>
</evidence>
<protein>
    <submittedName>
        <fullName evidence="2">Uncharacterized protein</fullName>
    </submittedName>
</protein>
<feature type="region of interest" description="Disordered" evidence="1">
    <location>
        <begin position="1"/>
        <end position="33"/>
    </location>
</feature>
<proteinExistence type="predicted"/>
<dbReference type="AlphaFoldDB" id="A0AA88E0X6"/>
<keyword evidence="3" id="KW-1185">Reference proteome</keyword>
<evidence type="ECO:0000313" key="2">
    <source>
        <dbReference type="EMBL" id="GMN63736.1"/>
    </source>
</evidence>
<feature type="compositionally biased region" description="Polar residues" evidence="1">
    <location>
        <begin position="1"/>
        <end position="14"/>
    </location>
</feature>
<dbReference type="Proteomes" id="UP001187192">
    <property type="component" value="Unassembled WGS sequence"/>
</dbReference>
<organism evidence="2 3">
    <name type="scientific">Ficus carica</name>
    <name type="common">Common fig</name>
    <dbReference type="NCBI Taxonomy" id="3494"/>
    <lineage>
        <taxon>Eukaryota</taxon>
        <taxon>Viridiplantae</taxon>
        <taxon>Streptophyta</taxon>
        <taxon>Embryophyta</taxon>
        <taxon>Tracheophyta</taxon>
        <taxon>Spermatophyta</taxon>
        <taxon>Magnoliopsida</taxon>
        <taxon>eudicotyledons</taxon>
        <taxon>Gunneridae</taxon>
        <taxon>Pentapetalae</taxon>
        <taxon>rosids</taxon>
        <taxon>fabids</taxon>
        <taxon>Rosales</taxon>
        <taxon>Moraceae</taxon>
        <taxon>Ficeae</taxon>
        <taxon>Ficus</taxon>
    </lineage>
</organism>
<gene>
    <name evidence="2" type="ORF">TIFTF001_032803</name>
</gene>
<dbReference type="EMBL" id="BTGU01000157">
    <property type="protein sequence ID" value="GMN63736.1"/>
    <property type="molecule type" value="Genomic_DNA"/>
</dbReference>
<sequence>MLRQSEMLQQSYSIAEQEEERNATAKQQQRRSG</sequence>